<evidence type="ECO:0000256" key="4">
    <source>
        <dbReference type="ARBA" id="ARBA00022730"/>
    </source>
</evidence>
<dbReference type="InterPro" id="IPR012677">
    <property type="entry name" value="Nucleotide-bd_a/b_plait_sf"/>
</dbReference>
<evidence type="ECO:0000256" key="2">
    <source>
        <dbReference type="ARBA" id="ARBA00022528"/>
    </source>
</evidence>
<keyword evidence="8 17" id="KW-0689">Ribosomal protein</keyword>
<evidence type="ECO:0000256" key="9">
    <source>
        <dbReference type="ARBA" id="ARBA00023274"/>
    </source>
</evidence>
<evidence type="ECO:0000256" key="6">
    <source>
        <dbReference type="ARBA" id="ARBA00022884"/>
    </source>
</evidence>
<dbReference type="Pfam" id="PF00076">
    <property type="entry name" value="RRM_1"/>
    <property type="match status" value="2"/>
</dbReference>
<evidence type="ECO:0000259" key="15">
    <source>
        <dbReference type="PROSITE" id="PS50102"/>
    </source>
</evidence>
<evidence type="ECO:0000256" key="1">
    <source>
        <dbReference type="ARBA" id="ARBA00004229"/>
    </source>
</evidence>
<dbReference type="RefSeq" id="XP_031374465.1">
    <property type="nucleotide sequence ID" value="XM_031518605.1"/>
</dbReference>
<feature type="domain" description="RRM" evidence="15">
    <location>
        <begin position="77"/>
        <end position="155"/>
    </location>
</feature>
<name>A0A6P8BVT4_PUNGR</name>
<dbReference type="GO" id="GO:0019843">
    <property type="term" value="F:rRNA binding"/>
    <property type="evidence" value="ECO:0007669"/>
    <property type="project" value="UniProtKB-KW"/>
</dbReference>
<dbReference type="InterPro" id="IPR035979">
    <property type="entry name" value="RBD_domain_sf"/>
</dbReference>
<keyword evidence="16" id="KW-1185">Reference proteome</keyword>
<evidence type="ECO:0000256" key="12">
    <source>
        <dbReference type="ARBA" id="ARBA00070346"/>
    </source>
</evidence>
<keyword evidence="3" id="KW-0934">Plastid</keyword>
<reference evidence="16" key="1">
    <citation type="journal article" date="2020" name="Plant Biotechnol. J.">
        <title>The pomegranate (Punica granatum L.) draft genome dissects genetic divergence between soft- and hard-seeded cultivars.</title>
        <authorList>
            <person name="Luo X."/>
            <person name="Li H."/>
            <person name="Wu Z."/>
            <person name="Yao W."/>
            <person name="Zhao P."/>
            <person name="Cao D."/>
            <person name="Yu H."/>
            <person name="Li K."/>
            <person name="Poudel K."/>
            <person name="Zhao D."/>
            <person name="Zhang F."/>
            <person name="Xia X."/>
            <person name="Chen L."/>
            <person name="Wang Q."/>
            <person name="Jing D."/>
            <person name="Cao S."/>
        </authorList>
    </citation>
    <scope>NUCLEOTIDE SEQUENCE [LARGE SCALE GENOMIC DNA]</scope>
    <source>
        <strain evidence="16">cv. Tunisia</strain>
    </source>
</reference>
<evidence type="ECO:0000256" key="10">
    <source>
        <dbReference type="ARBA" id="ARBA00061529"/>
    </source>
</evidence>
<evidence type="ECO:0000256" key="11">
    <source>
        <dbReference type="ARBA" id="ARBA00063129"/>
    </source>
</evidence>
<dbReference type="InterPro" id="IPR000504">
    <property type="entry name" value="RRM_dom"/>
</dbReference>
<dbReference type="GO" id="GO:0005840">
    <property type="term" value="C:ribosome"/>
    <property type="evidence" value="ECO:0007669"/>
    <property type="project" value="UniProtKB-KW"/>
</dbReference>
<dbReference type="InterPro" id="IPR050502">
    <property type="entry name" value="Euk_RNA-bind_prot"/>
</dbReference>
<dbReference type="GO" id="GO:1901259">
    <property type="term" value="P:chloroplast rRNA processing"/>
    <property type="evidence" value="ECO:0007669"/>
    <property type="project" value="TreeGrafter"/>
</dbReference>
<dbReference type="GeneID" id="116189077"/>
<dbReference type="PROSITE" id="PS50102">
    <property type="entry name" value="RRM"/>
    <property type="match status" value="2"/>
</dbReference>
<keyword evidence="4" id="KW-0699">rRNA-binding</keyword>
<accession>A0A6P8BVT4</accession>
<comment type="subunit">
    <text evidence="11">Component of the chloroplast small ribosomal subunit (SSU). Mature 70S chloroplast ribosomes of higher plants consist of a small (30S) and a large (50S) subunit. The 30S small subunit contains 1 molecule of ribosomal RNA (16S rRNA) and 24 different proteins. The 50S large subunit contains 3 rRNA molecules (23S, 5S and 4.5S rRNA) and 33 different proteins.</text>
</comment>
<dbReference type="GO" id="GO:0009535">
    <property type="term" value="C:chloroplast thylakoid membrane"/>
    <property type="evidence" value="ECO:0007669"/>
    <property type="project" value="TreeGrafter"/>
</dbReference>
<comment type="similarity">
    <text evidence="10">Belongs to the chloroplast-specific ribosomal protein cS22 family.</text>
</comment>
<keyword evidence="2" id="KW-0150">Chloroplast</keyword>
<dbReference type="SMART" id="SM00360">
    <property type="entry name" value="RRM"/>
    <property type="match status" value="2"/>
</dbReference>
<feature type="domain" description="RRM" evidence="15">
    <location>
        <begin position="177"/>
        <end position="253"/>
    </location>
</feature>
<dbReference type="Proteomes" id="UP000515151">
    <property type="component" value="Chromosome 8"/>
</dbReference>
<evidence type="ECO:0000313" key="17">
    <source>
        <dbReference type="RefSeq" id="XP_031374465.1"/>
    </source>
</evidence>
<keyword evidence="9" id="KW-0687">Ribonucleoprotein</keyword>
<dbReference type="CDD" id="cd21609">
    <property type="entry name" value="RRM1_PSRP2_like"/>
    <property type="match status" value="1"/>
</dbReference>
<evidence type="ECO:0000256" key="7">
    <source>
        <dbReference type="ARBA" id="ARBA00022946"/>
    </source>
</evidence>
<evidence type="ECO:0000256" key="8">
    <source>
        <dbReference type="ARBA" id="ARBA00022980"/>
    </source>
</evidence>
<gene>
    <name evidence="17" type="primary">LOC116189077</name>
</gene>
<dbReference type="GO" id="GO:1990904">
    <property type="term" value="C:ribonucleoprotein complex"/>
    <property type="evidence" value="ECO:0007669"/>
    <property type="project" value="UniProtKB-KW"/>
</dbReference>
<protein>
    <recommendedName>
        <fullName evidence="12">Small ribosomal subunit protein cS22</fullName>
    </recommendedName>
    <alternativeName>
        <fullName evidence="13">30S ribosomal protein 2, chloroplastic</fullName>
    </alternativeName>
</protein>
<reference evidence="17" key="2">
    <citation type="submission" date="2025-08" db="UniProtKB">
        <authorList>
            <consortium name="RefSeq"/>
        </authorList>
    </citation>
    <scope>IDENTIFICATION</scope>
    <source>
        <tissue evidence="17">Leaf</tissue>
    </source>
</reference>
<evidence type="ECO:0000256" key="13">
    <source>
        <dbReference type="ARBA" id="ARBA00077833"/>
    </source>
</evidence>
<dbReference type="Gene3D" id="3.30.70.330">
    <property type="match status" value="2"/>
</dbReference>
<keyword evidence="7" id="KW-0809">Transit peptide</keyword>
<dbReference type="PANTHER" id="PTHR48025:SF4">
    <property type="entry name" value="SMALL RIBOSOMAL SUBUNIT PROTEIN CS22"/>
    <property type="match status" value="1"/>
</dbReference>
<dbReference type="GO" id="GO:0003729">
    <property type="term" value="F:mRNA binding"/>
    <property type="evidence" value="ECO:0007669"/>
    <property type="project" value="TreeGrafter"/>
</dbReference>
<evidence type="ECO:0000256" key="14">
    <source>
        <dbReference type="PROSITE-ProRule" id="PRU00176"/>
    </source>
</evidence>
<organism evidence="16 17">
    <name type="scientific">Punica granatum</name>
    <name type="common">Pomegranate</name>
    <dbReference type="NCBI Taxonomy" id="22663"/>
    <lineage>
        <taxon>Eukaryota</taxon>
        <taxon>Viridiplantae</taxon>
        <taxon>Streptophyta</taxon>
        <taxon>Embryophyta</taxon>
        <taxon>Tracheophyta</taxon>
        <taxon>Spermatophyta</taxon>
        <taxon>Magnoliopsida</taxon>
        <taxon>eudicotyledons</taxon>
        <taxon>Gunneridae</taxon>
        <taxon>Pentapetalae</taxon>
        <taxon>rosids</taxon>
        <taxon>malvids</taxon>
        <taxon>Myrtales</taxon>
        <taxon>Lythraceae</taxon>
        <taxon>Punica</taxon>
    </lineage>
</organism>
<dbReference type="FunFam" id="3.30.70.330:FF:000401">
    <property type="entry name" value="30S ribosomal protein 2, chloroplastic"/>
    <property type="match status" value="1"/>
</dbReference>
<keyword evidence="5" id="KW-0677">Repeat</keyword>
<proteinExistence type="inferred from homology"/>
<evidence type="ECO:0000256" key="3">
    <source>
        <dbReference type="ARBA" id="ARBA00022640"/>
    </source>
</evidence>
<keyword evidence="6 14" id="KW-0694">RNA-binding</keyword>
<dbReference type="SUPFAM" id="SSF54928">
    <property type="entry name" value="RNA-binding domain, RBD"/>
    <property type="match status" value="2"/>
</dbReference>
<comment type="subcellular location">
    <subcellularLocation>
        <location evidence="1">Plastid</location>
        <location evidence="1">Chloroplast</location>
    </subcellularLocation>
</comment>
<dbReference type="AlphaFoldDB" id="A0A6P8BVT4"/>
<sequence>MASMSLCSLSSPHNLLHHRPTKLSVQILRPNTLSQLNRKFPTFPSLSAPHRTRLSAVAEEATSAPAAAPGPSSEAARRLYVGNIPRNVGNAELTRIVEEHGLVEKVEVMYDKYTGRSRRFAFVTMKTVEDANAVIEKLNGTEIGGREVKVNITEKPLPSVDFSFLQAEESQFVDSPHKVYVGNLAKTVTTESLKQFFSQKGNVLSAKVSRVPGTSKSSGFGFVSFSSQEDVEAAISSFNNALLEGQKIRVNKA</sequence>
<evidence type="ECO:0000256" key="5">
    <source>
        <dbReference type="ARBA" id="ARBA00022737"/>
    </source>
</evidence>
<dbReference type="PANTHER" id="PTHR48025">
    <property type="entry name" value="OS02G0815200 PROTEIN"/>
    <property type="match status" value="1"/>
</dbReference>
<evidence type="ECO:0000313" key="16">
    <source>
        <dbReference type="Proteomes" id="UP000515151"/>
    </source>
</evidence>
<dbReference type="OrthoDB" id="439808at2759"/>
<dbReference type="CDD" id="cd21610">
    <property type="entry name" value="RRM2_PSRP2"/>
    <property type="match status" value="1"/>
</dbReference>